<dbReference type="Gene3D" id="3.20.20.150">
    <property type="entry name" value="Divalent-metal-dependent TIM barrel enzymes"/>
    <property type="match status" value="1"/>
</dbReference>
<accession>A0ABS8D9V9</accession>
<dbReference type="Proteomes" id="UP001165395">
    <property type="component" value="Unassembled WGS sequence"/>
</dbReference>
<dbReference type="GO" id="GO:0016853">
    <property type="term" value="F:isomerase activity"/>
    <property type="evidence" value="ECO:0007669"/>
    <property type="project" value="UniProtKB-KW"/>
</dbReference>
<keyword evidence="2" id="KW-0413">Isomerase</keyword>
<evidence type="ECO:0000259" key="1">
    <source>
        <dbReference type="Pfam" id="PF01261"/>
    </source>
</evidence>
<sequence length="290" mass="31636">MNKLGIHALVWAGDLAPESAKKVISQTKEAGFDLVEFSLHEPKVMDLGYTRELLKEYDLGIACSRGLTFDADVSSEDPASVARGMALLEEAVTITAELGGTYFGGVPYSALGKYNHPVTPLGRKHVIESMKRLADFADKKGVTIGIEIVNRYESNVINTAKQALAMLDEVNAPNMVIHLDTYHMNIEETDFVQPVLACGDRLGYVHIGESNRGYLGSGTIDFTSFFHALSMINYQGPMTFESFSSAVVSENLSNALAVWRNLWDEGMGLATHANAFIKGQIEAAHMGKVK</sequence>
<gene>
    <name evidence="2" type="ORF">LIN78_15745</name>
</gene>
<dbReference type="InterPro" id="IPR013022">
    <property type="entry name" value="Xyl_isomerase-like_TIM-brl"/>
</dbReference>
<dbReference type="Pfam" id="PF01261">
    <property type="entry name" value="AP_endonuc_2"/>
    <property type="match status" value="1"/>
</dbReference>
<keyword evidence="3" id="KW-1185">Reference proteome</keyword>
<dbReference type="PANTHER" id="PTHR12110">
    <property type="entry name" value="HYDROXYPYRUVATE ISOMERASE"/>
    <property type="match status" value="1"/>
</dbReference>
<dbReference type="PANTHER" id="PTHR12110:SF41">
    <property type="entry name" value="INOSOSE DEHYDRATASE"/>
    <property type="match status" value="1"/>
</dbReference>
<protein>
    <submittedName>
        <fullName evidence="2">Sugar phosphate isomerase/epimerase</fullName>
    </submittedName>
</protein>
<dbReference type="InterPro" id="IPR050312">
    <property type="entry name" value="IolE/XylAMocC-like"/>
</dbReference>
<feature type="domain" description="Xylose isomerase-like TIM barrel" evidence="1">
    <location>
        <begin position="26"/>
        <end position="246"/>
    </location>
</feature>
<reference evidence="2" key="1">
    <citation type="submission" date="2021-10" db="EMBL/GenBank/DDBJ databases">
        <title>The complete genome sequence of Leeia sp. TBRC 13508.</title>
        <authorList>
            <person name="Charoenyingcharoen P."/>
            <person name="Yukphan P."/>
        </authorList>
    </citation>
    <scope>NUCLEOTIDE SEQUENCE</scope>
    <source>
        <strain evidence="2">TBRC 13508</strain>
    </source>
</reference>
<name>A0ABS8D9V9_9NEIS</name>
<proteinExistence type="predicted"/>
<organism evidence="2 3">
    <name type="scientific">Leeia speluncae</name>
    <dbReference type="NCBI Taxonomy" id="2884804"/>
    <lineage>
        <taxon>Bacteria</taxon>
        <taxon>Pseudomonadati</taxon>
        <taxon>Pseudomonadota</taxon>
        <taxon>Betaproteobacteria</taxon>
        <taxon>Neisseriales</taxon>
        <taxon>Leeiaceae</taxon>
        <taxon>Leeia</taxon>
    </lineage>
</organism>
<dbReference type="RefSeq" id="WP_227181819.1">
    <property type="nucleotide sequence ID" value="NZ_JAJBZT010000011.1"/>
</dbReference>
<evidence type="ECO:0000313" key="2">
    <source>
        <dbReference type="EMBL" id="MCB6185000.1"/>
    </source>
</evidence>
<comment type="caution">
    <text evidence="2">The sequence shown here is derived from an EMBL/GenBank/DDBJ whole genome shotgun (WGS) entry which is preliminary data.</text>
</comment>
<evidence type="ECO:0000313" key="3">
    <source>
        <dbReference type="Proteomes" id="UP001165395"/>
    </source>
</evidence>
<dbReference type="SUPFAM" id="SSF51658">
    <property type="entry name" value="Xylose isomerase-like"/>
    <property type="match status" value="1"/>
</dbReference>
<dbReference type="EMBL" id="JAJBZT010000011">
    <property type="protein sequence ID" value="MCB6185000.1"/>
    <property type="molecule type" value="Genomic_DNA"/>
</dbReference>
<dbReference type="InterPro" id="IPR036237">
    <property type="entry name" value="Xyl_isomerase-like_sf"/>
</dbReference>